<gene>
    <name evidence="2" type="ORF">LTR09_000523</name>
</gene>
<evidence type="ECO:0000256" key="1">
    <source>
        <dbReference type="SAM" id="MobiDB-lite"/>
    </source>
</evidence>
<name>A0AAJ0GJT6_9PEZI</name>
<reference evidence="2" key="1">
    <citation type="submission" date="2023-04" db="EMBL/GenBank/DDBJ databases">
        <title>Black Yeasts Isolated from many extreme environments.</title>
        <authorList>
            <person name="Coleine C."/>
            <person name="Stajich J.E."/>
            <person name="Selbmann L."/>
        </authorList>
    </citation>
    <scope>NUCLEOTIDE SEQUENCE</scope>
    <source>
        <strain evidence="2">CCFEE 5312</strain>
    </source>
</reference>
<protein>
    <submittedName>
        <fullName evidence="2">Uncharacterized protein</fullName>
    </submittedName>
</protein>
<evidence type="ECO:0000313" key="2">
    <source>
        <dbReference type="EMBL" id="KAK3058957.1"/>
    </source>
</evidence>
<evidence type="ECO:0000313" key="3">
    <source>
        <dbReference type="Proteomes" id="UP001271007"/>
    </source>
</evidence>
<feature type="region of interest" description="Disordered" evidence="1">
    <location>
        <begin position="1"/>
        <end position="63"/>
    </location>
</feature>
<dbReference type="AlphaFoldDB" id="A0AAJ0GJT6"/>
<dbReference type="Proteomes" id="UP001271007">
    <property type="component" value="Unassembled WGS sequence"/>
</dbReference>
<feature type="compositionally biased region" description="Basic and acidic residues" evidence="1">
    <location>
        <begin position="43"/>
        <end position="54"/>
    </location>
</feature>
<feature type="compositionally biased region" description="Polar residues" evidence="1">
    <location>
        <begin position="32"/>
        <end position="42"/>
    </location>
</feature>
<sequence>MSTSFSKSAGGGDEHPKASGISRSSQKDPGKVSSQSGSTTTFRQERSHEGDRLVGQDASNAGPSELTTEELLEKLHITAVSSLAAGKQLNTNFMDAARDFDINIGDPGADPKKLADVEIRKERYLVTCQYQKPRQPNYGNVQLSKQALERAIYLSTTMHGRMVDFWGLAELSESHALFMSGNETSAREGTGKRAASLCAMTVFKYISSQTDALPLVLLCDDLPNVDSTNIASYFLAGLFTMGTDTMSIPAIKEKPTYRSILGITLSCIKAQQQKTPVWCIIDCIDSIEDKDRRQGTLQFLKMLLQAAQTQSRKYPFCLLVTSGTDGHCSNYARSVGLDMVDCPSKVPKITK</sequence>
<comment type="caution">
    <text evidence="2">The sequence shown here is derived from an EMBL/GenBank/DDBJ whole genome shotgun (WGS) entry which is preliminary data.</text>
</comment>
<proteinExistence type="predicted"/>
<keyword evidence="3" id="KW-1185">Reference proteome</keyword>
<accession>A0AAJ0GJT6</accession>
<organism evidence="2 3">
    <name type="scientific">Extremus antarcticus</name>
    <dbReference type="NCBI Taxonomy" id="702011"/>
    <lineage>
        <taxon>Eukaryota</taxon>
        <taxon>Fungi</taxon>
        <taxon>Dikarya</taxon>
        <taxon>Ascomycota</taxon>
        <taxon>Pezizomycotina</taxon>
        <taxon>Dothideomycetes</taxon>
        <taxon>Dothideomycetidae</taxon>
        <taxon>Mycosphaerellales</taxon>
        <taxon>Extremaceae</taxon>
        <taxon>Extremus</taxon>
    </lineage>
</organism>
<dbReference type="EMBL" id="JAWDJX010000001">
    <property type="protein sequence ID" value="KAK3058957.1"/>
    <property type="molecule type" value="Genomic_DNA"/>
</dbReference>